<feature type="non-terminal residue" evidence="1">
    <location>
        <position position="1"/>
    </location>
</feature>
<sequence>GLNSPFTTRLGAAKEILDRSSIAPTKVMGRESGEGGVTIQIGIKKLEQIYSALEDVGDTETIDLLEGEYEEST</sequence>
<dbReference type="EMBL" id="BARS01036371">
    <property type="protein sequence ID" value="GAG14931.1"/>
    <property type="molecule type" value="Genomic_DNA"/>
</dbReference>
<protein>
    <submittedName>
        <fullName evidence="1">Uncharacterized protein</fullName>
    </submittedName>
</protein>
<gene>
    <name evidence="1" type="ORF">S01H1_55921</name>
</gene>
<accession>X0WQH9</accession>
<reference evidence="1" key="1">
    <citation type="journal article" date="2014" name="Front. Microbiol.">
        <title>High frequency of phylogenetically diverse reductive dehalogenase-homologous genes in deep subseafloor sedimentary metagenomes.</title>
        <authorList>
            <person name="Kawai M."/>
            <person name="Futagami T."/>
            <person name="Toyoda A."/>
            <person name="Takaki Y."/>
            <person name="Nishi S."/>
            <person name="Hori S."/>
            <person name="Arai W."/>
            <person name="Tsubouchi T."/>
            <person name="Morono Y."/>
            <person name="Uchiyama I."/>
            <person name="Ito T."/>
            <person name="Fujiyama A."/>
            <person name="Inagaki F."/>
            <person name="Takami H."/>
        </authorList>
    </citation>
    <scope>NUCLEOTIDE SEQUENCE</scope>
    <source>
        <strain evidence="1">Expedition CK06-06</strain>
    </source>
</reference>
<proteinExistence type="predicted"/>
<dbReference type="AlphaFoldDB" id="X0WQH9"/>
<organism evidence="1">
    <name type="scientific">marine sediment metagenome</name>
    <dbReference type="NCBI Taxonomy" id="412755"/>
    <lineage>
        <taxon>unclassified sequences</taxon>
        <taxon>metagenomes</taxon>
        <taxon>ecological metagenomes</taxon>
    </lineage>
</organism>
<name>X0WQH9_9ZZZZ</name>
<evidence type="ECO:0000313" key="1">
    <source>
        <dbReference type="EMBL" id="GAG14931.1"/>
    </source>
</evidence>
<comment type="caution">
    <text evidence="1">The sequence shown here is derived from an EMBL/GenBank/DDBJ whole genome shotgun (WGS) entry which is preliminary data.</text>
</comment>